<gene>
    <name evidence="2" type="ORF">EHT87_24355</name>
</gene>
<proteinExistence type="predicted"/>
<sequence length="217" mass="24430">MKAVFRILLWASISGGIGGGISSCRPDPIDNLTPEESQVFITNHDRSVNFANYRTFSLPDSVVEVVNDQQRVSMAGMEPQFLDRLAQELTSRGYQRVSRNANPDLGVAVLRINNSYLGVTSMPYSPYYLDYWGYGGLGGLGGYGYGYGYPSYYSFYEVSDTYWMIQLVDLRNPNRTDQKLNVIWQAQIRGSGIFDETSVNSILSNVFQQSAYLRTNQ</sequence>
<evidence type="ECO:0000313" key="3">
    <source>
        <dbReference type="Proteomes" id="UP000274271"/>
    </source>
</evidence>
<dbReference type="PROSITE" id="PS51257">
    <property type="entry name" value="PROKAR_LIPOPROTEIN"/>
    <property type="match status" value="1"/>
</dbReference>
<dbReference type="EMBL" id="RQJP01000005">
    <property type="protein sequence ID" value="RRB11607.1"/>
    <property type="molecule type" value="Genomic_DNA"/>
</dbReference>
<feature type="domain" description="DUF4136" evidence="1">
    <location>
        <begin position="42"/>
        <end position="209"/>
    </location>
</feature>
<organism evidence="2 3">
    <name type="scientific">Larkinella knui</name>
    <dbReference type="NCBI Taxonomy" id="2025310"/>
    <lineage>
        <taxon>Bacteria</taxon>
        <taxon>Pseudomonadati</taxon>
        <taxon>Bacteroidota</taxon>
        <taxon>Cytophagia</taxon>
        <taxon>Cytophagales</taxon>
        <taxon>Spirosomataceae</taxon>
        <taxon>Larkinella</taxon>
    </lineage>
</organism>
<dbReference type="RefSeq" id="WP_124909275.1">
    <property type="nucleotide sequence ID" value="NZ_RQJP01000005.1"/>
</dbReference>
<comment type="caution">
    <text evidence="2">The sequence shown here is derived from an EMBL/GenBank/DDBJ whole genome shotgun (WGS) entry which is preliminary data.</text>
</comment>
<name>A0A3P1CED8_9BACT</name>
<dbReference type="AlphaFoldDB" id="A0A3P1CED8"/>
<reference evidence="2 3" key="1">
    <citation type="submission" date="2018-11" db="EMBL/GenBank/DDBJ databases">
        <authorList>
            <person name="Zhou Z."/>
            <person name="Wang G."/>
        </authorList>
    </citation>
    <scope>NUCLEOTIDE SEQUENCE [LARGE SCALE GENOMIC DNA]</scope>
    <source>
        <strain evidence="2 3">KCTC42998</strain>
    </source>
</reference>
<dbReference type="Proteomes" id="UP000274271">
    <property type="component" value="Unassembled WGS sequence"/>
</dbReference>
<evidence type="ECO:0000259" key="1">
    <source>
        <dbReference type="Pfam" id="PF13590"/>
    </source>
</evidence>
<dbReference type="InterPro" id="IPR025411">
    <property type="entry name" value="DUF4136"/>
</dbReference>
<keyword evidence="3" id="KW-1185">Reference proteome</keyword>
<accession>A0A3P1CED8</accession>
<evidence type="ECO:0000313" key="2">
    <source>
        <dbReference type="EMBL" id="RRB11607.1"/>
    </source>
</evidence>
<dbReference type="OrthoDB" id="959498at2"/>
<dbReference type="Gene3D" id="3.30.160.670">
    <property type="match status" value="1"/>
</dbReference>
<dbReference type="Pfam" id="PF13590">
    <property type="entry name" value="DUF4136"/>
    <property type="match status" value="1"/>
</dbReference>
<protein>
    <submittedName>
        <fullName evidence="2">DUF4136 domain-containing protein</fullName>
    </submittedName>
</protein>